<keyword evidence="3" id="KW-1185">Reference proteome</keyword>
<comment type="caution">
    <text evidence="2">The sequence shown here is derived from an EMBL/GenBank/DDBJ whole genome shotgun (WGS) entry which is preliminary data.</text>
</comment>
<accession>A0ABW1W6J7</accession>
<gene>
    <name evidence="2" type="ORF">ACFP58_03290</name>
</gene>
<dbReference type="PANTHER" id="PTHR47505:SF1">
    <property type="entry name" value="DNA UTILIZATION PROTEIN YHGH"/>
    <property type="match status" value="1"/>
</dbReference>
<organism evidence="2 3">
    <name type="scientific">Psychrobacter glacincola</name>
    <dbReference type="NCBI Taxonomy" id="56810"/>
    <lineage>
        <taxon>Bacteria</taxon>
        <taxon>Pseudomonadati</taxon>
        <taxon>Pseudomonadota</taxon>
        <taxon>Gammaproteobacteria</taxon>
        <taxon>Moraxellales</taxon>
        <taxon>Moraxellaceae</taxon>
        <taxon>Psychrobacter</taxon>
    </lineage>
</organism>
<dbReference type="EMBL" id="JBHSTZ010000008">
    <property type="protein sequence ID" value="MFC6380502.1"/>
    <property type="molecule type" value="Genomic_DNA"/>
</dbReference>
<name>A0ABW1W6J7_9GAMM</name>
<proteinExistence type="inferred from homology"/>
<dbReference type="PANTHER" id="PTHR47505">
    <property type="entry name" value="DNA UTILIZATION PROTEIN YHGH"/>
    <property type="match status" value="1"/>
</dbReference>
<protein>
    <submittedName>
        <fullName evidence="2">ComF family protein</fullName>
    </submittedName>
</protein>
<evidence type="ECO:0000313" key="3">
    <source>
        <dbReference type="Proteomes" id="UP001596264"/>
    </source>
</evidence>
<dbReference type="CDD" id="cd06223">
    <property type="entry name" value="PRTases_typeI"/>
    <property type="match status" value="1"/>
</dbReference>
<sequence length="292" mass="32677">MRHLAPYQTGIWLAEYINLRCQLCAVYRSIPQAQLSQSHSSSNPSLFSQNSLLAENASHSLSSNYSLSSNHPLLSNHSFSTSIRKRFNSRFSSGLLCPSCHSSLTWLPQPFEVDIAAGRTLTIQAATYYDYPMRQAIKAFKHHEDMTKLPLLLHAIRQLPRPHGCHHDNSMIVAMPTTDERLIKRGFDPVSILAAYLSKHWDIPLWQGIRRVDDTVSQQGLSRAERLTNLDNAFALIEPPPVKRLLLFDDVATTGASLQALAHTLCIYPVPAPNANNKYHLCAYALAHGSQL</sequence>
<evidence type="ECO:0000313" key="2">
    <source>
        <dbReference type="EMBL" id="MFC6380502.1"/>
    </source>
</evidence>
<dbReference type="Gene3D" id="3.40.50.2020">
    <property type="match status" value="1"/>
</dbReference>
<dbReference type="InterPro" id="IPR051910">
    <property type="entry name" value="ComF/GntX_DNA_util-trans"/>
</dbReference>
<dbReference type="InterPro" id="IPR029057">
    <property type="entry name" value="PRTase-like"/>
</dbReference>
<dbReference type="Proteomes" id="UP001596264">
    <property type="component" value="Unassembled WGS sequence"/>
</dbReference>
<dbReference type="RefSeq" id="WP_201563358.1">
    <property type="nucleotide sequence ID" value="NZ_CAJGZK010000014.1"/>
</dbReference>
<evidence type="ECO:0000256" key="1">
    <source>
        <dbReference type="ARBA" id="ARBA00008007"/>
    </source>
</evidence>
<dbReference type="InterPro" id="IPR000836">
    <property type="entry name" value="PRTase_dom"/>
</dbReference>
<dbReference type="SUPFAM" id="SSF53271">
    <property type="entry name" value="PRTase-like"/>
    <property type="match status" value="1"/>
</dbReference>
<comment type="similarity">
    <text evidence="1">Belongs to the ComF/GntX family.</text>
</comment>
<reference evidence="3" key="1">
    <citation type="journal article" date="2019" name="Int. J. Syst. Evol. Microbiol.">
        <title>The Global Catalogue of Microorganisms (GCM) 10K type strain sequencing project: providing services to taxonomists for standard genome sequencing and annotation.</title>
        <authorList>
            <consortium name="The Broad Institute Genomics Platform"/>
            <consortium name="The Broad Institute Genome Sequencing Center for Infectious Disease"/>
            <person name="Wu L."/>
            <person name="Ma J."/>
        </authorList>
    </citation>
    <scope>NUCLEOTIDE SEQUENCE [LARGE SCALE GENOMIC DNA]</scope>
    <source>
        <strain evidence="3">CCM 2050</strain>
    </source>
</reference>